<reference evidence="3" key="1">
    <citation type="submission" date="2015-03" db="EMBL/GenBank/DDBJ databases">
        <title>Luteipulveratus halotolerans sp. nov., a novel actinobacterium (Dermacoccaceae) from Sarawak, Malaysia.</title>
        <authorList>
            <person name="Juboi H."/>
            <person name="Basik A."/>
            <person name="Shamsul S.S."/>
            <person name="Arnold P."/>
            <person name="Schmitt E.K."/>
            <person name="Sanglier J.-J."/>
            <person name="Yeo T."/>
        </authorList>
    </citation>
    <scope>NUCLEOTIDE SEQUENCE [LARGE SCALE GENOMIC DNA]</scope>
    <source>
        <strain evidence="3">C296001</strain>
    </source>
</reference>
<keyword evidence="3" id="KW-1185">Reference proteome</keyword>
<feature type="domain" description="HNH nuclease" evidence="1">
    <location>
        <begin position="33"/>
        <end position="93"/>
    </location>
</feature>
<proteinExistence type="predicted"/>
<dbReference type="InterPro" id="IPR029471">
    <property type="entry name" value="HNH_5"/>
</dbReference>
<evidence type="ECO:0000313" key="2">
    <source>
        <dbReference type="EMBL" id="KNX39496.1"/>
    </source>
</evidence>
<evidence type="ECO:0000259" key="1">
    <source>
        <dbReference type="SMART" id="SM00507"/>
    </source>
</evidence>
<dbReference type="STRING" id="1631356.VV01_14570"/>
<protein>
    <recommendedName>
        <fullName evidence="1">HNH nuclease domain-containing protein</fullName>
    </recommendedName>
</protein>
<dbReference type="Gene3D" id="1.10.30.50">
    <property type="match status" value="1"/>
</dbReference>
<dbReference type="Proteomes" id="UP000037397">
    <property type="component" value="Unassembled WGS sequence"/>
</dbReference>
<name>A0A0L6CP13_9MICO</name>
<sequence>MIQFGVATHSGYDWAASAMQRAAKLGATVIHHVEREAIFERDAFRCYLCGTDTSKATSPFDPRSATVDHVVPLSRGGEHTLTNLRCCCLHCNSSKRDVVAA</sequence>
<dbReference type="InterPro" id="IPR052892">
    <property type="entry name" value="NA-targeting_endonuclease"/>
</dbReference>
<gene>
    <name evidence="2" type="ORF">VV01_14570</name>
</gene>
<dbReference type="EMBL" id="LAIR01000002">
    <property type="protein sequence ID" value="KNX39496.1"/>
    <property type="molecule type" value="Genomic_DNA"/>
</dbReference>
<comment type="caution">
    <text evidence="2">The sequence shown here is derived from an EMBL/GenBank/DDBJ whole genome shotgun (WGS) entry which is preliminary data.</text>
</comment>
<organism evidence="2 3">
    <name type="scientific">Luteipulveratus halotolerans</name>
    <dbReference type="NCBI Taxonomy" id="1631356"/>
    <lineage>
        <taxon>Bacteria</taxon>
        <taxon>Bacillati</taxon>
        <taxon>Actinomycetota</taxon>
        <taxon>Actinomycetes</taxon>
        <taxon>Micrococcales</taxon>
        <taxon>Dermacoccaceae</taxon>
        <taxon>Luteipulveratus</taxon>
    </lineage>
</organism>
<dbReference type="PANTHER" id="PTHR33877:SF2">
    <property type="entry name" value="OS07G0170200 PROTEIN"/>
    <property type="match status" value="1"/>
</dbReference>
<dbReference type="InterPro" id="IPR003615">
    <property type="entry name" value="HNH_nuc"/>
</dbReference>
<dbReference type="CDD" id="cd00085">
    <property type="entry name" value="HNHc"/>
    <property type="match status" value="1"/>
</dbReference>
<accession>A0A0L6CP13</accession>
<evidence type="ECO:0000313" key="3">
    <source>
        <dbReference type="Proteomes" id="UP000037397"/>
    </source>
</evidence>
<dbReference type="SMART" id="SM00507">
    <property type="entry name" value="HNHc"/>
    <property type="match status" value="1"/>
</dbReference>
<dbReference type="PANTHER" id="PTHR33877">
    <property type="entry name" value="SLL1193 PROTEIN"/>
    <property type="match status" value="1"/>
</dbReference>
<dbReference type="AlphaFoldDB" id="A0A0L6CP13"/>
<dbReference type="Pfam" id="PF14279">
    <property type="entry name" value="HNH_5"/>
    <property type="match status" value="1"/>
</dbReference>